<proteinExistence type="predicted"/>
<dbReference type="Proteomes" id="UP001190700">
    <property type="component" value="Unassembled WGS sequence"/>
</dbReference>
<evidence type="ECO:0000313" key="1">
    <source>
        <dbReference type="EMBL" id="KAK3245638.1"/>
    </source>
</evidence>
<comment type="caution">
    <text evidence="1">The sequence shown here is derived from an EMBL/GenBank/DDBJ whole genome shotgun (WGS) entry which is preliminary data.</text>
</comment>
<keyword evidence="2" id="KW-1185">Reference proteome</keyword>
<evidence type="ECO:0008006" key="3">
    <source>
        <dbReference type="Google" id="ProtNLM"/>
    </source>
</evidence>
<evidence type="ECO:0000313" key="2">
    <source>
        <dbReference type="Proteomes" id="UP001190700"/>
    </source>
</evidence>
<dbReference type="EMBL" id="LGRX02030465">
    <property type="protein sequence ID" value="KAK3245638.1"/>
    <property type="molecule type" value="Genomic_DNA"/>
</dbReference>
<reference evidence="1 2" key="1">
    <citation type="journal article" date="2015" name="Genome Biol. Evol.">
        <title>Comparative Genomics of a Bacterivorous Green Alga Reveals Evolutionary Causalities and Consequences of Phago-Mixotrophic Mode of Nutrition.</title>
        <authorList>
            <person name="Burns J.A."/>
            <person name="Paasch A."/>
            <person name="Narechania A."/>
            <person name="Kim E."/>
        </authorList>
    </citation>
    <scope>NUCLEOTIDE SEQUENCE [LARGE SCALE GENOMIC DNA]</scope>
    <source>
        <strain evidence="1 2">PLY_AMNH</strain>
    </source>
</reference>
<protein>
    <recommendedName>
        <fullName evidence="3">HNH endonuclease</fullName>
    </recommendedName>
</protein>
<name>A0AAE0BZH0_9CHLO</name>
<dbReference type="Gene3D" id="1.10.30.50">
    <property type="match status" value="1"/>
</dbReference>
<accession>A0AAE0BZH0</accession>
<sequence>MQEKTPSGGPKGVSGVDPYIARLRQYKKTALEKGVPWELADRVAISLMQQPCSICGTSLNGEGGDICGITRLRSRPGAQGMGPYTEDNTASACTPCNMMKGAQTLKEP</sequence>
<organism evidence="1 2">
    <name type="scientific">Cymbomonas tetramitiformis</name>
    <dbReference type="NCBI Taxonomy" id="36881"/>
    <lineage>
        <taxon>Eukaryota</taxon>
        <taxon>Viridiplantae</taxon>
        <taxon>Chlorophyta</taxon>
        <taxon>Pyramimonadophyceae</taxon>
        <taxon>Pyramimonadales</taxon>
        <taxon>Pyramimonadaceae</taxon>
        <taxon>Cymbomonas</taxon>
    </lineage>
</organism>
<dbReference type="AlphaFoldDB" id="A0AAE0BZH0"/>
<gene>
    <name evidence="1" type="ORF">CYMTET_44807</name>
</gene>